<dbReference type="InterPro" id="IPR000700">
    <property type="entry name" value="PAS-assoc_C"/>
</dbReference>
<feature type="transmembrane region" description="Helical" evidence="1">
    <location>
        <begin position="90"/>
        <end position="107"/>
    </location>
</feature>
<dbReference type="NCBIfam" id="TIGR00229">
    <property type="entry name" value="sensory_box"/>
    <property type="match status" value="2"/>
</dbReference>
<feature type="domain" description="PAS" evidence="2">
    <location>
        <begin position="286"/>
        <end position="331"/>
    </location>
</feature>
<dbReference type="PROSITE" id="PS50887">
    <property type="entry name" value="GGDEF"/>
    <property type="match status" value="1"/>
</dbReference>
<dbReference type="PANTHER" id="PTHR44757:SF2">
    <property type="entry name" value="BIOFILM ARCHITECTURE MAINTENANCE PROTEIN MBAA"/>
    <property type="match status" value="1"/>
</dbReference>
<organism evidence="6 7">
    <name type="scientific">Leptonema illini</name>
    <dbReference type="NCBI Taxonomy" id="183"/>
    <lineage>
        <taxon>Bacteria</taxon>
        <taxon>Pseudomonadati</taxon>
        <taxon>Spirochaetota</taxon>
        <taxon>Spirochaetia</taxon>
        <taxon>Leptospirales</taxon>
        <taxon>Leptospiraceae</taxon>
        <taxon>Leptonema</taxon>
    </lineage>
</organism>
<dbReference type="InterPro" id="IPR052155">
    <property type="entry name" value="Biofilm_reg_signaling"/>
</dbReference>
<dbReference type="InterPro" id="IPR000160">
    <property type="entry name" value="GGDEF_dom"/>
</dbReference>
<feature type="domain" description="PAC" evidence="3">
    <location>
        <begin position="480"/>
        <end position="532"/>
    </location>
</feature>
<dbReference type="PROSITE" id="PS50113">
    <property type="entry name" value="PAC"/>
    <property type="match status" value="2"/>
</dbReference>
<evidence type="ECO:0000259" key="5">
    <source>
        <dbReference type="PROSITE" id="PS50887"/>
    </source>
</evidence>
<dbReference type="FunFam" id="3.20.20.450:FF:000001">
    <property type="entry name" value="Cyclic di-GMP phosphodiesterase yahA"/>
    <property type="match status" value="1"/>
</dbReference>
<feature type="domain" description="PAS" evidence="2">
    <location>
        <begin position="405"/>
        <end position="453"/>
    </location>
</feature>
<dbReference type="Pfam" id="PF00990">
    <property type="entry name" value="GGDEF"/>
    <property type="match status" value="1"/>
</dbReference>
<dbReference type="Gene3D" id="3.30.70.270">
    <property type="match status" value="1"/>
</dbReference>
<dbReference type="Pfam" id="PF08448">
    <property type="entry name" value="PAS_4"/>
    <property type="match status" value="1"/>
</dbReference>
<evidence type="ECO:0000259" key="2">
    <source>
        <dbReference type="PROSITE" id="PS50112"/>
    </source>
</evidence>
<dbReference type="EMBL" id="WBUI01000028">
    <property type="protein sequence ID" value="KAB2929644.1"/>
    <property type="molecule type" value="Genomic_DNA"/>
</dbReference>
<gene>
    <name evidence="6" type="ORF">F9K24_19250</name>
</gene>
<sequence length="971" mass="109106">MNEAVLQRLSRAPGRRLLRVLWNRQMAWGIALTLLFIPAYWLASSDLVAPFGHGYASLHILLELPAIAVSLMVFLLAWSLMYQENRLRRIVLGAGFLCIALVDLAHTMSYSGMPFFLAESAVDRPTFLWLAGRLVAVLVLFGVVFLPRRVIAVRKSYAIFLLSFVLSALIWYVAFFAIGKIPALFVPGEGLTPLKIGAEYLLTIAFAMASILLFRQGRAEKNDNLLWLGAASWVHALSEMFFTFYADVTDLHNVLGHLYKVVSYGLVYRGLFYSGVRLPYRILEMERSRLDTLLSTIPDPVWLKNEAGVYLACNAAFGRLVQRTEEQIIGRRDEDLFGESLGIFYRRRDRMALEQGRPVRNEEIIPQPGGGVRQYETTKTPMYLSDGELIGVLGIAHDITEIREAEKELRLAAKTFEANIGLFITDASQRILRVNPAFTQITGYTADELIGKTPRIFQSGRQNRSFYSAMWKEINEAGVWQGEIYNRRKNGEVYPEWLMISQVKGAAGEVTHYVASCSDLSENKAAAETIERLSLYDPLTELPNRKLMMDRLRQLIASVEERRRQGALLLLDLDDFKVINESYGHTVGDSLLVEAGKRLKSVLHGGDTVSHPGGDEFIVILDNLDRGDVGARQAESTALRLQEALSLPFVLEDASSERQFQYYCSTSIGVVLFTDSALSPDELLKRCDTALYSAKSAGRGHVRFFDMQMQATVVNRSSILEDLHRAVREGHLFVQYQPQVNESGRVIGAEALVRWRHPVSGVIPPGRFIPIAEESGLIVAIGQFVFETACRQLALWKNDERFSHLTLAVNVSAQQVKVPHLTRWVKRLLNETGALPEKLKLELTESMLFSDTDEVIERMNELKAIGLKFSLDDFGTGYSSLSYLRRLPLDQVKIDQSFVADLLHIQANQAIARTIIQLGENLGLTVLAEGVETEEQRDFLVGHGCRAFQGYLFSPPLDLEEFEAYVGRSSE</sequence>
<accession>A0A833GYB7</accession>
<dbReference type="InterPro" id="IPR029787">
    <property type="entry name" value="Nucleotide_cyclase"/>
</dbReference>
<keyword evidence="1" id="KW-0812">Transmembrane</keyword>
<evidence type="ECO:0000313" key="7">
    <source>
        <dbReference type="Proteomes" id="UP000460298"/>
    </source>
</evidence>
<feature type="domain" description="GGDEF" evidence="5">
    <location>
        <begin position="564"/>
        <end position="707"/>
    </location>
</feature>
<keyword evidence="1" id="KW-1133">Transmembrane helix</keyword>
<name>A0A833GYB7_9LEPT</name>
<dbReference type="InterPro" id="IPR035919">
    <property type="entry name" value="EAL_sf"/>
</dbReference>
<dbReference type="InterPro" id="IPR035965">
    <property type="entry name" value="PAS-like_dom_sf"/>
</dbReference>
<dbReference type="Gene3D" id="3.20.20.450">
    <property type="entry name" value="EAL domain"/>
    <property type="match status" value="1"/>
</dbReference>
<dbReference type="PROSITE" id="PS50112">
    <property type="entry name" value="PAS"/>
    <property type="match status" value="2"/>
</dbReference>
<dbReference type="SUPFAM" id="SSF55785">
    <property type="entry name" value="PYP-like sensor domain (PAS domain)"/>
    <property type="match status" value="2"/>
</dbReference>
<dbReference type="NCBIfam" id="TIGR00254">
    <property type="entry name" value="GGDEF"/>
    <property type="match status" value="1"/>
</dbReference>
<feature type="transmembrane region" description="Helical" evidence="1">
    <location>
        <begin position="127"/>
        <end position="146"/>
    </location>
</feature>
<dbReference type="SUPFAM" id="SSF55073">
    <property type="entry name" value="Nucleotide cyclase"/>
    <property type="match status" value="1"/>
</dbReference>
<dbReference type="InterPro" id="IPR001610">
    <property type="entry name" value="PAC"/>
</dbReference>
<dbReference type="InterPro" id="IPR000014">
    <property type="entry name" value="PAS"/>
</dbReference>
<dbReference type="SMART" id="SM00091">
    <property type="entry name" value="PAS"/>
    <property type="match status" value="2"/>
</dbReference>
<feature type="transmembrane region" description="Helical" evidence="1">
    <location>
        <begin position="158"/>
        <end position="178"/>
    </location>
</feature>
<comment type="caution">
    <text evidence="6">The sequence shown here is derived from an EMBL/GenBank/DDBJ whole genome shotgun (WGS) entry which is preliminary data.</text>
</comment>
<feature type="domain" description="EAL" evidence="4">
    <location>
        <begin position="716"/>
        <end position="970"/>
    </location>
</feature>
<dbReference type="CDD" id="cd01949">
    <property type="entry name" value="GGDEF"/>
    <property type="match status" value="1"/>
</dbReference>
<dbReference type="PROSITE" id="PS50883">
    <property type="entry name" value="EAL"/>
    <property type="match status" value="1"/>
</dbReference>
<feature type="transmembrane region" description="Helical" evidence="1">
    <location>
        <begin position="198"/>
        <end position="214"/>
    </location>
</feature>
<evidence type="ECO:0000259" key="4">
    <source>
        <dbReference type="PROSITE" id="PS50883"/>
    </source>
</evidence>
<feature type="transmembrane region" description="Helical" evidence="1">
    <location>
        <begin position="21"/>
        <end position="43"/>
    </location>
</feature>
<dbReference type="Proteomes" id="UP000460298">
    <property type="component" value="Unassembled WGS sequence"/>
</dbReference>
<dbReference type="SMART" id="SM00267">
    <property type="entry name" value="GGDEF"/>
    <property type="match status" value="1"/>
</dbReference>
<evidence type="ECO:0000259" key="3">
    <source>
        <dbReference type="PROSITE" id="PS50113"/>
    </source>
</evidence>
<keyword evidence="1" id="KW-0472">Membrane</keyword>
<dbReference type="SUPFAM" id="SSF141868">
    <property type="entry name" value="EAL domain-like"/>
    <property type="match status" value="1"/>
</dbReference>
<evidence type="ECO:0000313" key="6">
    <source>
        <dbReference type="EMBL" id="KAB2929644.1"/>
    </source>
</evidence>
<evidence type="ECO:0000256" key="1">
    <source>
        <dbReference type="SAM" id="Phobius"/>
    </source>
</evidence>
<dbReference type="InterPro" id="IPR013656">
    <property type="entry name" value="PAS_4"/>
</dbReference>
<dbReference type="Pfam" id="PF00563">
    <property type="entry name" value="EAL"/>
    <property type="match status" value="1"/>
</dbReference>
<dbReference type="SMART" id="SM00052">
    <property type="entry name" value="EAL"/>
    <property type="match status" value="1"/>
</dbReference>
<feature type="domain" description="PAC" evidence="3">
    <location>
        <begin position="359"/>
        <end position="411"/>
    </location>
</feature>
<dbReference type="Pfam" id="PF13426">
    <property type="entry name" value="PAS_9"/>
    <property type="match status" value="1"/>
</dbReference>
<dbReference type="Pfam" id="PF17159">
    <property type="entry name" value="MASE3"/>
    <property type="match status" value="1"/>
</dbReference>
<dbReference type="AlphaFoldDB" id="A0A833GYB7"/>
<dbReference type="SMART" id="SM00086">
    <property type="entry name" value="PAC"/>
    <property type="match status" value="2"/>
</dbReference>
<reference evidence="6 7" key="1">
    <citation type="submission" date="2019-10" db="EMBL/GenBank/DDBJ databases">
        <title>Extracellular Electron Transfer in a Candidatus Methanoperedens spp. Enrichment Culture.</title>
        <authorList>
            <person name="Berger S."/>
            <person name="Rangel Shaw D."/>
            <person name="Berben T."/>
            <person name="In 'T Zandt M."/>
            <person name="Frank J."/>
            <person name="Reimann J."/>
            <person name="Jetten M.S.M."/>
            <person name="Welte C.U."/>
        </authorList>
    </citation>
    <scope>NUCLEOTIDE SEQUENCE [LARGE SCALE GENOMIC DNA]</scope>
    <source>
        <strain evidence="6">SB12</strain>
    </source>
</reference>
<protein>
    <submittedName>
        <fullName evidence="6">EAL domain-containing protein</fullName>
    </submittedName>
</protein>
<dbReference type="InterPro" id="IPR043128">
    <property type="entry name" value="Rev_trsase/Diguanyl_cyclase"/>
</dbReference>
<proteinExistence type="predicted"/>
<dbReference type="CDD" id="cd01948">
    <property type="entry name" value="EAL"/>
    <property type="match status" value="1"/>
</dbReference>
<feature type="transmembrane region" description="Helical" evidence="1">
    <location>
        <begin position="226"/>
        <end position="246"/>
    </location>
</feature>
<dbReference type="InterPro" id="IPR001633">
    <property type="entry name" value="EAL_dom"/>
</dbReference>
<feature type="transmembrane region" description="Helical" evidence="1">
    <location>
        <begin position="55"/>
        <end position="78"/>
    </location>
</feature>
<dbReference type="Gene3D" id="3.30.450.20">
    <property type="entry name" value="PAS domain"/>
    <property type="match status" value="2"/>
</dbReference>
<dbReference type="PANTHER" id="PTHR44757">
    <property type="entry name" value="DIGUANYLATE CYCLASE DGCP"/>
    <property type="match status" value="1"/>
</dbReference>
<dbReference type="CDD" id="cd00130">
    <property type="entry name" value="PAS"/>
    <property type="match status" value="2"/>
</dbReference>
<dbReference type="InterPro" id="IPR033425">
    <property type="entry name" value="MASE3"/>
</dbReference>